<name>J7SD22_9APHY</name>
<evidence type="ECO:0000313" key="1">
    <source>
        <dbReference type="EMBL" id="CCM07138.1"/>
    </source>
</evidence>
<accession>J7SD22</accession>
<dbReference type="HOGENOM" id="CLU_3436837_0_0_1"/>
<protein>
    <submittedName>
        <fullName evidence="1">Uncharacterized protein</fullName>
    </submittedName>
</protein>
<gene>
    <name evidence="1" type="ORF">FIBRA_09474</name>
</gene>
<dbReference type="Proteomes" id="UP000006352">
    <property type="component" value="Unassembled WGS sequence"/>
</dbReference>
<proteinExistence type="predicted"/>
<reference evidence="1 2" key="1">
    <citation type="journal article" date="2012" name="Appl. Environ. Microbiol.">
        <title>Short-read sequencing for genomic analysis of the brown rot fungus Fibroporia radiculosa.</title>
        <authorList>
            <person name="Tang J.D."/>
            <person name="Perkins A.D."/>
            <person name="Sonstegard T.S."/>
            <person name="Schroeder S.G."/>
            <person name="Burgess S.C."/>
            <person name="Diehl S.V."/>
        </authorList>
    </citation>
    <scope>NUCLEOTIDE SEQUENCE [LARGE SCALE GENOMIC DNA]</scope>
    <source>
        <strain evidence="1 2">TFFH 294</strain>
    </source>
</reference>
<dbReference type="EMBL" id="HE797666">
    <property type="protein sequence ID" value="CCM07138.1"/>
    <property type="molecule type" value="Genomic_DNA"/>
</dbReference>
<evidence type="ECO:0000313" key="2">
    <source>
        <dbReference type="Proteomes" id="UP000006352"/>
    </source>
</evidence>
<keyword evidence="2" id="KW-1185">Reference proteome</keyword>
<dbReference type="InParanoid" id="J7SD22"/>
<organism evidence="1 2">
    <name type="scientific">Fibroporia radiculosa</name>
    <dbReference type="NCBI Taxonomy" id="599839"/>
    <lineage>
        <taxon>Eukaryota</taxon>
        <taxon>Fungi</taxon>
        <taxon>Dikarya</taxon>
        <taxon>Basidiomycota</taxon>
        <taxon>Agaricomycotina</taxon>
        <taxon>Agaricomycetes</taxon>
        <taxon>Polyporales</taxon>
        <taxon>Fibroporiaceae</taxon>
        <taxon>Fibroporia</taxon>
    </lineage>
</organism>
<sequence>MKCMQCYLNSAT</sequence>